<dbReference type="EMBL" id="BASZ01000005">
    <property type="protein sequence ID" value="GAD49096.1"/>
    <property type="molecule type" value="Genomic_DNA"/>
</dbReference>
<proteinExistence type="predicted"/>
<reference evidence="1 2" key="1">
    <citation type="submission" date="2013-09" db="EMBL/GenBank/DDBJ databases">
        <title>Whole genome shotgun sequence of Novosphingobium tardaugens NBRC 16725.</title>
        <authorList>
            <person name="Isaki S."/>
            <person name="Hosoyama A."/>
            <person name="Tsuchikane K."/>
            <person name="Katsumata H."/>
            <person name="Ando Y."/>
            <person name="Yamazaki S."/>
            <person name="Fujita N."/>
        </authorList>
    </citation>
    <scope>NUCLEOTIDE SEQUENCE [LARGE SCALE GENOMIC DNA]</scope>
    <source>
        <strain evidence="1 2">NBRC 16725</strain>
    </source>
</reference>
<dbReference type="eggNOG" id="COG3941">
    <property type="taxonomic scope" value="Bacteria"/>
</dbReference>
<dbReference type="Proteomes" id="UP000016568">
    <property type="component" value="Unassembled WGS sequence"/>
</dbReference>
<sequence length="201" mass="20335">MTDNPIDTLLVDVRASTQGFAADIMTMRRSVDSALVDGFAAAGTVLERGLLTALRRGSLGFDDLRRVALRAMDDIATQAVQGGLGALFGPQASGQTPGSAAASPLASLFSGAIGAVLGLPGRATGGPVAPGRGYLVGERGPELFVPTTAGRVEPGPATAGSGPRDIRVAIQLNTPRGSSAPQALQRSSRQMASAIRRAMGA</sequence>
<accession>U2Y7B7</accession>
<dbReference type="AlphaFoldDB" id="U2Y7B7"/>
<dbReference type="OrthoDB" id="7996304at2"/>
<gene>
    <name evidence="1" type="ORF">NT2_05_00170</name>
</gene>
<comment type="caution">
    <text evidence="1">The sequence shown here is derived from an EMBL/GenBank/DDBJ whole genome shotgun (WGS) entry which is preliminary data.</text>
</comment>
<dbReference type="KEGG" id="ntd:EGO55_11290"/>
<protein>
    <recommendedName>
        <fullName evidence="3">Tail tape measure protein</fullName>
    </recommendedName>
</protein>
<evidence type="ECO:0000313" key="1">
    <source>
        <dbReference type="EMBL" id="GAD49096.1"/>
    </source>
</evidence>
<organism evidence="1 2">
    <name type="scientific">Caenibius tardaugens NBRC 16725</name>
    <dbReference type="NCBI Taxonomy" id="1219035"/>
    <lineage>
        <taxon>Bacteria</taxon>
        <taxon>Pseudomonadati</taxon>
        <taxon>Pseudomonadota</taxon>
        <taxon>Alphaproteobacteria</taxon>
        <taxon>Sphingomonadales</taxon>
        <taxon>Erythrobacteraceae</taxon>
        <taxon>Caenibius</taxon>
    </lineage>
</organism>
<evidence type="ECO:0008006" key="3">
    <source>
        <dbReference type="Google" id="ProtNLM"/>
    </source>
</evidence>
<dbReference type="RefSeq" id="WP_021690003.1">
    <property type="nucleotide sequence ID" value="NZ_BASZ01000005.1"/>
</dbReference>
<keyword evidence="2" id="KW-1185">Reference proteome</keyword>
<name>U2Y7B7_9SPHN</name>
<evidence type="ECO:0000313" key="2">
    <source>
        <dbReference type="Proteomes" id="UP000016568"/>
    </source>
</evidence>